<dbReference type="GO" id="GO:0051287">
    <property type="term" value="F:NAD binding"/>
    <property type="evidence" value="ECO:0007669"/>
    <property type="project" value="InterPro"/>
</dbReference>
<dbReference type="SUPFAM" id="SSF52283">
    <property type="entry name" value="Formate/glycerate dehydrogenase catalytic domain-like"/>
    <property type="match status" value="1"/>
</dbReference>
<evidence type="ECO:0000256" key="2">
    <source>
        <dbReference type="ARBA" id="ARBA00023002"/>
    </source>
</evidence>
<gene>
    <name evidence="7" type="ORF">PUP29_04280</name>
</gene>
<evidence type="ECO:0000313" key="7">
    <source>
        <dbReference type="EMBL" id="XCC63138.1"/>
    </source>
</evidence>
<dbReference type="GO" id="GO:0016618">
    <property type="term" value="F:hydroxypyruvate reductase [NAD(P)H] activity"/>
    <property type="evidence" value="ECO:0007669"/>
    <property type="project" value="TreeGrafter"/>
</dbReference>
<evidence type="ECO:0000256" key="4">
    <source>
        <dbReference type="RuleBase" id="RU003719"/>
    </source>
</evidence>
<dbReference type="CDD" id="cd12171">
    <property type="entry name" value="2-Hacid_dh_10"/>
    <property type="match status" value="1"/>
</dbReference>
<dbReference type="Pfam" id="PF00389">
    <property type="entry name" value="2-Hacid_dh"/>
    <property type="match status" value="1"/>
</dbReference>
<dbReference type="GO" id="GO:0005829">
    <property type="term" value="C:cytosol"/>
    <property type="evidence" value="ECO:0007669"/>
    <property type="project" value="TreeGrafter"/>
</dbReference>
<keyword evidence="2 4" id="KW-0560">Oxidoreductase</keyword>
<dbReference type="Gene3D" id="3.40.50.720">
    <property type="entry name" value="NAD(P)-binding Rossmann-like Domain"/>
    <property type="match status" value="2"/>
</dbReference>
<dbReference type="SUPFAM" id="SSF51735">
    <property type="entry name" value="NAD(P)-binding Rossmann-fold domains"/>
    <property type="match status" value="1"/>
</dbReference>
<dbReference type="PANTHER" id="PTHR10996">
    <property type="entry name" value="2-HYDROXYACID DEHYDROGENASE-RELATED"/>
    <property type="match status" value="1"/>
</dbReference>
<dbReference type="RefSeq" id="WP_353423892.1">
    <property type="nucleotide sequence ID" value="NZ_CP117826.1"/>
</dbReference>
<dbReference type="InterPro" id="IPR006140">
    <property type="entry name" value="D-isomer_DH_NAD-bd"/>
</dbReference>
<dbReference type="Pfam" id="PF02826">
    <property type="entry name" value="2-Hacid_dh_C"/>
    <property type="match status" value="1"/>
</dbReference>
<keyword evidence="3" id="KW-0520">NAD</keyword>
<evidence type="ECO:0000259" key="5">
    <source>
        <dbReference type="Pfam" id="PF00389"/>
    </source>
</evidence>
<dbReference type="GO" id="GO:0030267">
    <property type="term" value="F:glyoxylate reductase (NADPH) activity"/>
    <property type="evidence" value="ECO:0007669"/>
    <property type="project" value="TreeGrafter"/>
</dbReference>
<dbReference type="FunFam" id="3.40.50.720:FF:000203">
    <property type="entry name" value="D-3-phosphoglycerate dehydrogenase (SerA)"/>
    <property type="match status" value="1"/>
</dbReference>
<dbReference type="PANTHER" id="PTHR10996:SF178">
    <property type="entry name" value="2-HYDROXYACID DEHYDROGENASE YGL185C-RELATED"/>
    <property type="match status" value="1"/>
</dbReference>
<proteinExistence type="inferred from homology"/>
<name>A0AAU8AA80_9FIRM</name>
<dbReference type="AlphaFoldDB" id="A0AAU8AA80"/>
<organism evidence="7">
    <name type="scientific">Christensenella massiliensis</name>
    <dbReference type="NCBI Taxonomy" id="1805714"/>
    <lineage>
        <taxon>Bacteria</taxon>
        <taxon>Bacillati</taxon>
        <taxon>Bacillota</taxon>
        <taxon>Clostridia</taxon>
        <taxon>Christensenellales</taxon>
        <taxon>Christensenellaceae</taxon>
        <taxon>Christensenella</taxon>
    </lineage>
</organism>
<dbReference type="EMBL" id="CP117826">
    <property type="protein sequence ID" value="XCC63138.1"/>
    <property type="molecule type" value="Genomic_DNA"/>
</dbReference>
<feature type="domain" description="D-isomer specific 2-hydroxyacid dehydrogenase catalytic" evidence="5">
    <location>
        <begin position="46"/>
        <end position="344"/>
    </location>
</feature>
<sequence>MAKKVVCIYDRGIDKAAMSGFCELEEYGYEVELIEKTVGETPLEYQNSMLEVEVNGPDKTPINPEAYRAVADAEIIITHFAPVGKKLMDSAPNLKIIGTLRTGAENINLGEAAKRNIKVINAPGRAAAAVADFTVAAMLCEMRNIARTDADIKRGLWTKKFDNMSYSDNMCNMKVGLIGFGDIGKRIAKRLKAFGSAIMVYDPYCEKKDIEALGCIAGSMEEVVSECDFVSLHMRLTPETKGMFSREWISKMKPTAIFVNTARAGLVDEKALIEALQEKKIGGAVLDVFQEEPLSADHLLRKLDNVTLSAHLAGTSIGTFTASVAIVADSLKDYFKGQPLRNTIA</sequence>
<reference evidence="7" key="1">
    <citation type="submission" date="2023-02" db="EMBL/GenBank/DDBJ databases">
        <title>Gut commensal Christensenella minuta modulates host metabolism via a new class of secondary bile acids.</title>
        <authorList>
            <person name="Liu C."/>
        </authorList>
    </citation>
    <scope>NUCLEOTIDE SEQUENCE</scope>
    <source>
        <strain evidence="7">CA70</strain>
    </source>
</reference>
<accession>A0AAU8AA80</accession>
<evidence type="ECO:0000256" key="1">
    <source>
        <dbReference type="ARBA" id="ARBA00005854"/>
    </source>
</evidence>
<dbReference type="InterPro" id="IPR006139">
    <property type="entry name" value="D-isomer_2_OHA_DH_cat_dom"/>
</dbReference>
<comment type="similarity">
    <text evidence="1 4">Belongs to the D-isomer specific 2-hydroxyacid dehydrogenase family.</text>
</comment>
<evidence type="ECO:0000259" key="6">
    <source>
        <dbReference type="Pfam" id="PF02826"/>
    </source>
</evidence>
<protein>
    <submittedName>
        <fullName evidence="7">2-hydroxyacid dehydrogenase</fullName>
    </submittedName>
</protein>
<evidence type="ECO:0000256" key="3">
    <source>
        <dbReference type="ARBA" id="ARBA00023027"/>
    </source>
</evidence>
<dbReference type="InterPro" id="IPR036291">
    <property type="entry name" value="NAD(P)-bd_dom_sf"/>
</dbReference>
<feature type="domain" description="D-isomer specific 2-hydroxyacid dehydrogenase NAD-binding" evidence="6">
    <location>
        <begin position="135"/>
        <end position="313"/>
    </location>
</feature>
<dbReference type="InterPro" id="IPR050223">
    <property type="entry name" value="D-isomer_2-hydroxyacid_DH"/>
</dbReference>